<proteinExistence type="predicted"/>
<dbReference type="GeneID" id="5891275"/>
<dbReference type="InParanoid" id="A9V065"/>
<dbReference type="RefSeq" id="XP_001746062.1">
    <property type="nucleotide sequence ID" value="XM_001746010.1"/>
</dbReference>
<organism evidence="1 2">
    <name type="scientific">Monosiga brevicollis</name>
    <name type="common">Choanoflagellate</name>
    <dbReference type="NCBI Taxonomy" id="81824"/>
    <lineage>
        <taxon>Eukaryota</taxon>
        <taxon>Choanoflagellata</taxon>
        <taxon>Craspedida</taxon>
        <taxon>Salpingoecidae</taxon>
        <taxon>Monosiga</taxon>
    </lineage>
</organism>
<protein>
    <submittedName>
        <fullName evidence="1">Uncharacterized protein</fullName>
    </submittedName>
</protein>
<dbReference type="eggNOG" id="ENOG502QW8Z">
    <property type="taxonomic scope" value="Eukaryota"/>
</dbReference>
<evidence type="ECO:0000313" key="2">
    <source>
        <dbReference type="Proteomes" id="UP000001357"/>
    </source>
</evidence>
<name>A9V065_MONBE</name>
<dbReference type="EMBL" id="CH991552">
    <property type="protein sequence ID" value="EDQ88957.1"/>
    <property type="molecule type" value="Genomic_DNA"/>
</dbReference>
<dbReference type="OMA" id="DPREQTI"/>
<evidence type="ECO:0000313" key="1">
    <source>
        <dbReference type="EMBL" id="EDQ88957.1"/>
    </source>
</evidence>
<sequence>MAGVPSLGALPQTQFTLHQLFEQAQLEACMKLSDDSVELAQRIAAAEADKHADGMGVLQVQVEDATDKAGNLFPPVDQARSFMVPDWPCQMVPACATAEAMVEALDAGVPFLATAPEFTEQFADIPDGLAYMQRVRGHDFRQPRIAFRGGWGRPASSMLDHTMLKMVNSVQDIMDEQELALNIQIFHRPEDGLPVLPARLNWPLPDMFGGATSQAETVQLDAPIAGPGLHNKADEALSGRDEVQQSGSGVILDNATRISRRGAVTWWHLDDCGEYVYQAQPVLLGPNGLPITKLFVYAPVEAYELITQDQRKGSEEDSMVAAVDPFRCPSHWLPKDRSGQPVLPTFYIAALEAGGPPLMSAPNMPHMVITIQDCVMVEQRRLSLMCMDEVAYFAERVRRWRDPPVLYKAFSQGMSDAVYVGQRIIMPLLRRLRAAVMAGLDTLSPSERLFAQRAYLSLQALVKYRRNFAIAPELLRSLKQHLTDAAAAAPTLAQQDGRGQHLEAAQQNMRQAASGVTCLPNGQFVAYIHVAARPRWGTVRDNLGRAKVDQKLLQDAVKAGNLEALLLQMASGEDLGAADAAAAEAEEDDLFD</sequence>
<dbReference type="Proteomes" id="UP000001357">
    <property type="component" value="Unassembled WGS sequence"/>
</dbReference>
<keyword evidence="2" id="KW-1185">Reference proteome</keyword>
<accession>A9V065</accession>
<gene>
    <name evidence="1" type="ORF">MONBRDRAFT_8486</name>
</gene>
<dbReference type="AlphaFoldDB" id="A9V065"/>
<dbReference type="KEGG" id="mbr:MONBRDRAFT_8486"/>
<reference evidence="1 2" key="1">
    <citation type="journal article" date="2008" name="Nature">
        <title>The genome of the choanoflagellate Monosiga brevicollis and the origin of metazoans.</title>
        <authorList>
            <consortium name="JGI Sequencing"/>
            <person name="King N."/>
            <person name="Westbrook M.J."/>
            <person name="Young S.L."/>
            <person name="Kuo A."/>
            <person name="Abedin M."/>
            <person name="Chapman J."/>
            <person name="Fairclough S."/>
            <person name="Hellsten U."/>
            <person name="Isogai Y."/>
            <person name="Letunic I."/>
            <person name="Marr M."/>
            <person name="Pincus D."/>
            <person name="Putnam N."/>
            <person name="Rokas A."/>
            <person name="Wright K.J."/>
            <person name="Zuzow R."/>
            <person name="Dirks W."/>
            <person name="Good M."/>
            <person name="Goodstein D."/>
            <person name="Lemons D."/>
            <person name="Li W."/>
            <person name="Lyons J.B."/>
            <person name="Morris A."/>
            <person name="Nichols S."/>
            <person name="Richter D.J."/>
            <person name="Salamov A."/>
            <person name="Bork P."/>
            <person name="Lim W.A."/>
            <person name="Manning G."/>
            <person name="Miller W.T."/>
            <person name="McGinnis W."/>
            <person name="Shapiro H."/>
            <person name="Tjian R."/>
            <person name="Grigoriev I.V."/>
            <person name="Rokhsar D."/>
        </authorList>
    </citation>
    <scope>NUCLEOTIDE SEQUENCE [LARGE SCALE GENOMIC DNA]</scope>
    <source>
        <strain evidence="2">MX1 / ATCC 50154</strain>
    </source>
</reference>